<reference evidence="2 3" key="1">
    <citation type="submission" date="2016-10" db="EMBL/GenBank/DDBJ databases">
        <authorList>
            <person name="de Groot N.N."/>
        </authorList>
    </citation>
    <scope>NUCLEOTIDE SEQUENCE [LARGE SCALE GENOMIC DNA]</scope>
    <source>
        <strain evidence="2 3">DSM 15283</strain>
    </source>
</reference>
<evidence type="ECO:0000313" key="2">
    <source>
        <dbReference type="EMBL" id="SFM46946.1"/>
    </source>
</evidence>
<sequence length="409" mass="43424">MLSRRAFLTRAGAVGCSLAASPFVTTASFAALPTDNRLVVIILRGGMDGLDVLRPWGDAAFAQVRPGLAAERDHALDLDSFYGVHPRMAPLLPLWRAGELAFIQAVSTPYRNKRSHFDGQDILEAGTPGLEGGPERSGWLNRMLGGMPGVDARTAYTIGIDPMLLASGPFPINSWSPDVDVVLSAQGLSLLRVLYEADPAYGSALEQAVALAGQDGDQAIFETAGAPMMDAMQSNMDMGGATGGMRHVRIAEFAAQQLAKDARVACFSLGGWDTHRGQLSALNAPVKRLADALVTLKAGLDDAAWGRTTVLAMTEFGRTVRENGTKGTDHGTGGTMVLAGGALRGGRVLGHWPGLNEADLFQRRDLMPTGDVRHWAAWAIRSSFGLERGFLEDTVFPGVEMGNDPGLLS</sequence>
<dbReference type="PROSITE" id="PS51318">
    <property type="entry name" value="TAT"/>
    <property type="match status" value="1"/>
</dbReference>
<gene>
    <name evidence="2" type="ORF">SAMN04488042_107248</name>
</gene>
<name>A0A1I4R4M8_9RHOB</name>
<organism evidence="2 3">
    <name type="scientific">Shimia aestuarii</name>
    <dbReference type="NCBI Taxonomy" id="254406"/>
    <lineage>
        <taxon>Bacteria</taxon>
        <taxon>Pseudomonadati</taxon>
        <taxon>Pseudomonadota</taxon>
        <taxon>Alphaproteobacteria</taxon>
        <taxon>Rhodobacterales</taxon>
        <taxon>Roseobacteraceae</taxon>
    </lineage>
</organism>
<proteinExistence type="predicted"/>
<protein>
    <submittedName>
        <fullName evidence="2">Uncharacterized conserved protein, DUF1501 family</fullName>
    </submittedName>
</protein>
<dbReference type="STRING" id="254406.SAMN04488042_107248"/>
<dbReference type="PANTHER" id="PTHR43737">
    <property type="entry name" value="BLL7424 PROTEIN"/>
    <property type="match status" value="1"/>
</dbReference>
<feature type="chain" id="PRO_5011481887" evidence="1">
    <location>
        <begin position="27"/>
        <end position="409"/>
    </location>
</feature>
<dbReference type="Proteomes" id="UP000199144">
    <property type="component" value="Unassembled WGS sequence"/>
</dbReference>
<feature type="signal peptide" evidence="1">
    <location>
        <begin position="1"/>
        <end position="26"/>
    </location>
</feature>
<dbReference type="InterPro" id="IPR006311">
    <property type="entry name" value="TAT_signal"/>
</dbReference>
<dbReference type="InterPro" id="IPR010869">
    <property type="entry name" value="DUF1501"/>
</dbReference>
<dbReference type="PANTHER" id="PTHR43737:SF1">
    <property type="entry name" value="DUF1501 DOMAIN-CONTAINING PROTEIN"/>
    <property type="match status" value="1"/>
</dbReference>
<keyword evidence="1" id="KW-0732">Signal</keyword>
<accession>A0A1I4R4M8</accession>
<evidence type="ECO:0000256" key="1">
    <source>
        <dbReference type="SAM" id="SignalP"/>
    </source>
</evidence>
<dbReference type="EMBL" id="FOTQ01000007">
    <property type="protein sequence ID" value="SFM46946.1"/>
    <property type="molecule type" value="Genomic_DNA"/>
</dbReference>
<keyword evidence="3" id="KW-1185">Reference proteome</keyword>
<evidence type="ECO:0000313" key="3">
    <source>
        <dbReference type="Proteomes" id="UP000199144"/>
    </source>
</evidence>
<dbReference type="AlphaFoldDB" id="A0A1I4R4M8"/>
<dbReference type="Pfam" id="PF07394">
    <property type="entry name" value="DUF1501"/>
    <property type="match status" value="1"/>
</dbReference>